<feature type="transmembrane region" description="Helical" evidence="1">
    <location>
        <begin position="42"/>
        <end position="61"/>
    </location>
</feature>
<accession>A0A811KIF8</accession>
<evidence type="ECO:0000256" key="1">
    <source>
        <dbReference type="SAM" id="Phobius"/>
    </source>
</evidence>
<dbReference type="EMBL" id="CAJFCW020000003">
    <property type="protein sequence ID" value="CAG9105264.1"/>
    <property type="molecule type" value="Genomic_DNA"/>
</dbReference>
<organism evidence="2 3">
    <name type="scientific">Bursaphelenchus okinawaensis</name>
    <dbReference type="NCBI Taxonomy" id="465554"/>
    <lineage>
        <taxon>Eukaryota</taxon>
        <taxon>Metazoa</taxon>
        <taxon>Ecdysozoa</taxon>
        <taxon>Nematoda</taxon>
        <taxon>Chromadorea</taxon>
        <taxon>Rhabditida</taxon>
        <taxon>Tylenchina</taxon>
        <taxon>Tylenchomorpha</taxon>
        <taxon>Aphelenchoidea</taxon>
        <taxon>Aphelenchoididae</taxon>
        <taxon>Bursaphelenchus</taxon>
    </lineage>
</organism>
<dbReference type="Proteomes" id="UP000783686">
    <property type="component" value="Unassembled WGS sequence"/>
</dbReference>
<dbReference type="InterPro" id="IPR019428">
    <property type="entry name" value="7TM_GPCR_serpentine_rcpt_Str"/>
</dbReference>
<proteinExistence type="predicted"/>
<comment type="caution">
    <text evidence="2">The sequence shown here is derived from an EMBL/GenBank/DDBJ whole genome shotgun (WGS) entry which is preliminary data.</text>
</comment>
<dbReference type="AlphaFoldDB" id="A0A811KIF8"/>
<dbReference type="PANTHER" id="PTHR22943:SF248">
    <property type="entry name" value="SEVEN TM RECEPTOR"/>
    <property type="match status" value="1"/>
</dbReference>
<dbReference type="EMBL" id="CAJFDH010000003">
    <property type="protein sequence ID" value="CAD5216076.1"/>
    <property type="molecule type" value="Genomic_DNA"/>
</dbReference>
<dbReference type="Pfam" id="PF10326">
    <property type="entry name" value="7TM_GPCR_Str"/>
    <property type="match status" value="1"/>
</dbReference>
<feature type="transmembrane region" description="Helical" evidence="1">
    <location>
        <begin position="73"/>
        <end position="92"/>
    </location>
</feature>
<keyword evidence="1" id="KW-1133">Transmembrane helix</keyword>
<name>A0A811KIF8_9BILA</name>
<feature type="transmembrane region" description="Helical" evidence="1">
    <location>
        <begin position="205"/>
        <end position="228"/>
    </location>
</feature>
<feature type="transmembrane region" description="Helical" evidence="1">
    <location>
        <begin position="240"/>
        <end position="261"/>
    </location>
</feature>
<protein>
    <recommendedName>
        <fullName evidence="4">G_PROTEIN_RECEP_F1_2 domain-containing protein</fullName>
    </recommendedName>
</protein>
<evidence type="ECO:0008006" key="4">
    <source>
        <dbReference type="Google" id="ProtNLM"/>
    </source>
</evidence>
<reference evidence="2" key="1">
    <citation type="submission" date="2020-09" db="EMBL/GenBank/DDBJ databases">
        <authorList>
            <person name="Kikuchi T."/>
        </authorList>
    </citation>
    <scope>NUCLEOTIDE SEQUENCE</scope>
    <source>
        <strain evidence="2">SH1</strain>
    </source>
</reference>
<gene>
    <name evidence="2" type="ORF">BOKJ2_LOCUS6412</name>
</gene>
<evidence type="ECO:0000313" key="3">
    <source>
        <dbReference type="Proteomes" id="UP000614601"/>
    </source>
</evidence>
<feature type="transmembrane region" description="Helical" evidence="1">
    <location>
        <begin position="121"/>
        <end position="141"/>
    </location>
</feature>
<keyword evidence="1" id="KW-0472">Membrane</keyword>
<sequence length="289" mass="32373">MVSYYPNEHSRFSWINESLPLPDVTPGQLKTWMTVTAICHNVAFVVGGIMSFTLLTLILLYTPKTLKNYKPMLLISSSCDIFFWFFMSMVQACGNIKDNVVAIKLNGLAKWFNYDQQALCMGLSSIGVAAAIAILPVNYYYRYIHMKHSQQNRTWLHIKMALLYATAFIISCAYGTLAYLSFTHGPRVDFNYASLWFDPRSGPTILPVDIAAVPILSSVGPCAIVGYCTLKGADAGMISLVIYIFFYWIPILTPLSTIITIKPYRMVFVNMVNKPFSGYVVSFTGSTDS</sequence>
<evidence type="ECO:0000313" key="2">
    <source>
        <dbReference type="EMBL" id="CAD5216076.1"/>
    </source>
</evidence>
<keyword evidence="1" id="KW-0812">Transmembrane</keyword>
<dbReference type="PANTHER" id="PTHR22943">
    <property type="entry name" value="7-TRANSMEMBRANE DOMAIN RECEPTOR C.ELEGANS"/>
    <property type="match status" value="1"/>
</dbReference>
<keyword evidence="3" id="KW-1185">Reference proteome</keyword>
<dbReference type="Proteomes" id="UP000614601">
    <property type="component" value="Unassembled WGS sequence"/>
</dbReference>
<feature type="transmembrane region" description="Helical" evidence="1">
    <location>
        <begin position="161"/>
        <end position="182"/>
    </location>
</feature>